<dbReference type="SUPFAM" id="SSF51735">
    <property type="entry name" value="NAD(P)-binding Rossmann-fold domains"/>
    <property type="match status" value="1"/>
</dbReference>
<evidence type="ECO:0000313" key="12">
    <source>
        <dbReference type="EMBL" id="HGH61514.1"/>
    </source>
</evidence>
<dbReference type="InterPro" id="IPR013332">
    <property type="entry name" value="KPR_N"/>
</dbReference>
<evidence type="ECO:0000259" key="10">
    <source>
        <dbReference type="Pfam" id="PF02558"/>
    </source>
</evidence>
<keyword evidence="6 9" id="KW-0560">Oxidoreductase</keyword>
<evidence type="ECO:0000256" key="1">
    <source>
        <dbReference type="ARBA" id="ARBA00004994"/>
    </source>
</evidence>
<dbReference type="FunFam" id="1.10.1040.10:FF:000017">
    <property type="entry name" value="2-dehydropantoate 2-reductase"/>
    <property type="match status" value="1"/>
</dbReference>
<dbReference type="EC" id="1.1.1.169" evidence="3 9"/>
<dbReference type="UniPathway" id="UPA00028">
    <property type="reaction ID" value="UER00004"/>
</dbReference>
<evidence type="ECO:0000256" key="9">
    <source>
        <dbReference type="RuleBase" id="RU362068"/>
    </source>
</evidence>
<feature type="domain" description="Ketopantoate reductase C-terminal" evidence="11">
    <location>
        <begin position="178"/>
        <end position="302"/>
    </location>
</feature>
<dbReference type="Gene3D" id="1.10.1040.10">
    <property type="entry name" value="N-(1-d-carboxylethyl)-l-norvaline Dehydrogenase, domain 2"/>
    <property type="match status" value="1"/>
</dbReference>
<proteinExistence type="inferred from homology"/>
<dbReference type="AlphaFoldDB" id="A0A7C4EVT5"/>
<comment type="similarity">
    <text evidence="2 9">Belongs to the ketopantoate reductase family.</text>
</comment>
<comment type="function">
    <text evidence="9">Catalyzes the NADPH-dependent reduction of ketopantoate into pantoic acid.</text>
</comment>
<dbReference type="InterPro" id="IPR051402">
    <property type="entry name" value="KPR-Related"/>
</dbReference>
<dbReference type="PANTHER" id="PTHR21708:SF26">
    <property type="entry name" value="2-DEHYDROPANTOATE 2-REDUCTASE"/>
    <property type="match status" value="1"/>
</dbReference>
<name>A0A7C4EVT5_9BACT</name>
<dbReference type="Pfam" id="PF02558">
    <property type="entry name" value="ApbA"/>
    <property type="match status" value="1"/>
</dbReference>
<comment type="caution">
    <text evidence="12">The sequence shown here is derived from an EMBL/GenBank/DDBJ whole genome shotgun (WGS) entry which is preliminary data.</text>
</comment>
<feature type="domain" description="Ketopantoate reductase N-terminal" evidence="10">
    <location>
        <begin position="7"/>
        <end position="151"/>
    </location>
</feature>
<comment type="catalytic activity">
    <reaction evidence="8 9">
        <text>(R)-pantoate + NADP(+) = 2-dehydropantoate + NADPH + H(+)</text>
        <dbReference type="Rhea" id="RHEA:16233"/>
        <dbReference type="ChEBI" id="CHEBI:11561"/>
        <dbReference type="ChEBI" id="CHEBI:15378"/>
        <dbReference type="ChEBI" id="CHEBI:15980"/>
        <dbReference type="ChEBI" id="CHEBI:57783"/>
        <dbReference type="ChEBI" id="CHEBI:58349"/>
        <dbReference type="EC" id="1.1.1.169"/>
    </reaction>
</comment>
<comment type="pathway">
    <text evidence="1 9">Cofactor biosynthesis; (R)-pantothenate biosynthesis; (R)-pantoate from 3-methyl-2-oxobutanoate: step 2/2.</text>
</comment>
<protein>
    <recommendedName>
        <fullName evidence="4 9">2-dehydropantoate 2-reductase</fullName>
        <ecNumber evidence="3 9">1.1.1.169</ecNumber>
    </recommendedName>
    <alternativeName>
        <fullName evidence="7 9">Ketopantoate reductase</fullName>
    </alternativeName>
</protein>
<gene>
    <name evidence="12" type="ORF">ENV54_09480</name>
</gene>
<dbReference type="GO" id="GO:0005737">
    <property type="term" value="C:cytoplasm"/>
    <property type="evidence" value="ECO:0007669"/>
    <property type="project" value="TreeGrafter"/>
</dbReference>
<reference evidence="12" key="1">
    <citation type="journal article" date="2020" name="mSystems">
        <title>Genome- and Community-Level Interaction Insights into Carbon Utilization and Element Cycling Functions of Hydrothermarchaeota in Hydrothermal Sediment.</title>
        <authorList>
            <person name="Zhou Z."/>
            <person name="Liu Y."/>
            <person name="Xu W."/>
            <person name="Pan J."/>
            <person name="Luo Z.H."/>
            <person name="Li M."/>
        </authorList>
    </citation>
    <scope>NUCLEOTIDE SEQUENCE [LARGE SCALE GENOMIC DNA]</scope>
    <source>
        <strain evidence="12">SpSt-769</strain>
    </source>
</reference>
<evidence type="ECO:0000256" key="7">
    <source>
        <dbReference type="ARBA" id="ARBA00032024"/>
    </source>
</evidence>
<evidence type="ECO:0000256" key="4">
    <source>
        <dbReference type="ARBA" id="ARBA00019465"/>
    </source>
</evidence>
<dbReference type="EMBL" id="DTGT01000301">
    <property type="protein sequence ID" value="HGH61514.1"/>
    <property type="molecule type" value="Genomic_DNA"/>
</dbReference>
<evidence type="ECO:0000256" key="5">
    <source>
        <dbReference type="ARBA" id="ARBA00022857"/>
    </source>
</evidence>
<evidence type="ECO:0000256" key="3">
    <source>
        <dbReference type="ARBA" id="ARBA00013014"/>
    </source>
</evidence>
<keyword evidence="9" id="KW-0566">Pantothenate biosynthesis</keyword>
<sequence>MKEIKTVAILGAGAMGSFYASRFFDAPALFPIFVARDARYERLKTDGVVVNGKHYAIPVVHPDHAAEPVDLVIVAVKDYHLEEAAHDLKKVVAEHTTILSVMNGLDSEEYLSSVYGKDKVLYAIALGIDAVREGNSMTYTNPGKVYFGEAQNPRPSQRSLAVQHAFDRAGIPNEIPPDMIRMLWWKFMINVGINQASAVMRIPYGVFQSSADAQGLMEDLMREVLTLAQKAGVNLTEQDLEDWYGVLGTLSPQGKTSMLQDIEAGRKTEVEMFAGKVVEMGQKYMTPTPVNRTVLRIIKVMEQQRQ</sequence>
<keyword evidence="5 9" id="KW-0521">NADP</keyword>
<dbReference type="InterPro" id="IPR008927">
    <property type="entry name" value="6-PGluconate_DH-like_C_sf"/>
</dbReference>
<dbReference type="Gene3D" id="3.40.50.720">
    <property type="entry name" value="NAD(P)-binding Rossmann-like Domain"/>
    <property type="match status" value="1"/>
</dbReference>
<dbReference type="InterPro" id="IPR003710">
    <property type="entry name" value="ApbA"/>
</dbReference>
<accession>A0A7C4EVT5</accession>
<dbReference type="GO" id="GO:0015940">
    <property type="term" value="P:pantothenate biosynthetic process"/>
    <property type="evidence" value="ECO:0007669"/>
    <property type="project" value="UniProtKB-UniPathway"/>
</dbReference>
<evidence type="ECO:0000256" key="2">
    <source>
        <dbReference type="ARBA" id="ARBA00007870"/>
    </source>
</evidence>
<dbReference type="InterPro" id="IPR036291">
    <property type="entry name" value="NAD(P)-bd_dom_sf"/>
</dbReference>
<dbReference type="Pfam" id="PF08546">
    <property type="entry name" value="ApbA_C"/>
    <property type="match status" value="1"/>
</dbReference>
<dbReference type="PANTHER" id="PTHR21708">
    <property type="entry name" value="PROBABLE 2-DEHYDROPANTOATE 2-REDUCTASE"/>
    <property type="match status" value="1"/>
</dbReference>
<dbReference type="GO" id="GO:0008677">
    <property type="term" value="F:2-dehydropantoate 2-reductase activity"/>
    <property type="evidence" value="ECO:0007669"/>
    <property type="project" value="UniProtKB-EC"/>
</dbReference>
<dbReference type="InterPro" id="IPR013328">
    <property type="entry name" value="6PGD_dom2"/>
</dbReference>
<dbReference type="SUPFAM" id="SSF48179">
    <property type="entry name" value="6-phosphogluconate dehydrogenase C-terminal domain-like"/>
    <property type="match status" value="1"/>
</dbReference>
<organism evidence="12">
    <name type="scientific">Desulfomonile tiedjei</name>
    <dbReference type="NCBI Taxonomy" id="2358"/>
    <lineage>
        <taxon>Bacteria</taxon>
        <taxon>Pseudomonadati</taxon>
        <taxon>Thermodesulfobacteriota</taxon>
        <taxon>Desulfomonilia</taxon>
        <taxon>Desulfomonilales</taxon>
        <taxon>Desulfomonilaceae</taxon>
        <taxon>Desulfomonile</taxon>
    </lineage>
</organism>
<dbReference type="NCBIfam" id="TIGR00745">
    <property type="entry name" value="apbA_panE"/>
    <property type="match status" value="1"/>
</dbReference>
<dbReference type="InterPro" id="IPR013752">
    <property type="entry name" value="KPA_reductase"/>
</dbReference>
<evidence type="ECO:0000259" key="11">
    <source>
        <dbReference type="Pfam" id="PF08546"/>
    </source>
</evidence>
<evidence type="ECO:0000256" key="8">
    <source>
        <dbReference type="ARBA" id="ARBA00048793"/>
    </source>
</evidence>
<evidence type="ECO:0000256" key="6">
    <source>
        <dbReference type="ARBA" id="ARBA00023002"/>
    </source>
</evidence>